<name>A0A0K1PUZ0_9BACT</name>
<evidence type="ECO:0000313" key="2">
    <source>
        <dbReference type="Proteomes" id="UP000064967"/>
    </source>
</evidence>
<organism evidence="1 2">
    <name type="scientific">Labilithrix luteola</name>
    <dbReference type="NCBI Taxonomy" id="1391654"/>
    <lineage>
        <taxon>Bacteria</taxon>
        <taxon>Pseudomonadati</taxon>
        <taxon>Myxococcota</taxon>
        <taxon>Polyangia</taxon>
        <taxon>Polyangiales</taxon>
        <taxon>Labilitrichaceae</taxon>
        <taxon>Labilithrix</taxon>
    </lineage>
</organism>
<dbReference type="KEGG" id="llu:AKJ09_04012"/>
<keyword evidence="2" id="KW-1185">Reference proteome</keyword>
<evidence type="ECO:0000313" key="1">
    <source>
        <dbReference type="EMBL" id="AKU97348.1"/>
    </source>
</evidence>
<dbReference type="AlphaFoldDB" id="A0A0K1PUZ0"/>
<accession>A0A0K1PUZ0</accession>
<dbReference type="EMBL" id="CP012333">
    <property type="protein sequence ID" value="AKU97348.1"/>
    <property type="molecule type" value="Genomic_DNA"/>
</dbReference>
<sequence length="48" mass="5215">MPLFQTGDVGVLVSVGEICALLPEAWRVYGAGRQVGDGRRRDSLIRIS</sequence>
<dbReference type="Proteomes" id="UP000064967">
    <property type="component" value="Chromosome"/>
</dbReference>
<proteinExistence type="predicted"/>
<gene>
    <name evidence="1" type="ORF">AKJ09_04012</name>
</gene>
<protein>
    <submittedName>
        <fullName evidence="1">Uncharacterized protein</fullName>
    </submittedName>
</protein>
<reference evidence="1 2" key="1">
    <citation type="submission" date="2015-08" db="EMBL/GenBank/DDBJ databases">
        <authorList>
            <person name="Babu N.S."/>
            <person name="Beckwith C.J."/>
            <person name="Beseler K.G."/>
            <person name="Brison A."/>
            <person name="Carone J.V."/>
            <person name="Caskin T.P."/>
            <person name="Diamond M."/>
            <person name="Durham M.E."/>
            <person name="Foxe J.M."/>
            <person name="Go M."/>
            <person name="Henderson B.A."/>
            <person name="Jones I.B."/>
            <person name="McGettigan J.A."/>
            <person name="Micheletti S.J."/>
            <person name="Nasrallah M.E."/>
            <person name="Ortiz D."/>
            <person name="Piller C.R."/>
            <person name="Privatt S.R."/>
            <person name="Schneider S.L."/>
            <person name="Sharp S."/>
            <person name="Smith T.C."/>
            <person name="Stanton J.D."/>
            <person name="Ullery H.E."/>
            <person name="Wilson R.J."/>
            <person name="Serrano M.G."/>
            <person name="Buck G."/>
            <person name="Lee V."/>
            <person name="Wang Y."/>
            <person name="Carvalho R."/>
            <person name="Voegtly L."/>
            <person name="Shi R."/>
            <person name="Duckworth R."/>
            <person name="Johnson A."/>
            <person name="Loviza R."/>
            <person name="Walstead R."/>
            <person name="Shah Z."/>
            <person name="Kiflezghi M."/>
            <person name="Wade K."/>
            <person name="Ball S.L."/>
            <person name="Bradley K.W."/>
            <person name="Asai D.J."/>
            <person name="Bowman C.A."/>
            <person name="Russell D.A."/>
            <person name="Pope W.H."/>
            <person name="Jacobs-Sera D."/>
            <person name="Hendrix R.W."/>
            <person name="Hatfull G.F."/>
        </authorList>
    </citation>
    <scope>NUCLEOTIDE SEQUENCE [LARGE SCALE GENOMIC DNA]</scope>
    <source>
        <strain evidence="1 2">DSM 27648</strain>
    </source>
</reference>